<dbReference type="Gene3D" id="3.50.50.60">
    <property type="entry name" value="FAD/NAD(P)-binding domain"/>
    <property type="match status" value="2"/>
</dbReference>
<gene>
    <name evidence="2" type="ORF">SAMN02927900_06374</name>
</gene>
<dbReference type="AlphaFoldDB" id="A0A1G4U900"/>
<accession>A0A1G4U900</accession>
<proteinExistence type="predicted"/>
<reference evidence="2 3" key="1">
    <citation type="submission" date="2016-10" db="EMBL/GenBank/DDBJ databases">
        <authorList>
            <person name="de Groot N.N."/>
        </authorList>
    </citation>
    <scope>NUCLEOTIDE SEQUENCE [LARGE SCALE GENOMIC DNA]</scope>
    <source>
        <strain evidence="2 3">CGMCC 1.3401</strain>
    </source>
</reference>
<protein>
    <submittedName>
        <fullName evidence="2">Putative flavoprotein involved in K+ transport</fullName>
    </submittedName>
</protein>
<evidence type="ECO:0000313" key="2">
    <source>
        <dbReference type="EMBL" id="SCW90120.1"/>
    </source>
</evidence>
<dbReference type="PANTHER" id="PTHR43539">
    <property type="entry name" value="FLAVIN-BINDING MONOOXYGENASE-LIKE PROTEIN (AFU_ORTHOLOGUE AFUA_4G09220)"/>
    <property type="match status" value="1"/>
</dbReference>
<dbReference type="Proteomes" id="UP000199542">
    <property type="component" value="Unassembled WGS sequence"/>
</dbReference>
<dbReference type="InterPro" id="IPR050982">
    <property type="entry name" value="Auxin_biosynth/cation_transpt"/>
</dbReference>
<name>A0A1G4U900_9HYPH</name>
<dbReference type="EMBL" id="FMTM01000021">
    <property type="protein sequence ID" value="SCW90120.1"/>
    <property type="molecule type" value="Genomic_DNA"/>
</dbReference>
<dbReference type="GO" id="GO:0050660">
    <property type="term" value="F:flavin adenine dinucleotide binding"/>
    <property type="evidence" value="ECO:0007669"/>
    <property type="project" value="TreeGrafter"/>
</dbReference>
<dbReference type="SUPFAM" id="SSF51905">
    <property type="entry name" value="FAD/NAD(P)-binding domain"/>
    <property type="match status" value="1"/>
</dbReference>
<evidence type="ECO:0000313" key="3">
    <source>
        <dbReference type="Proteomes" id="UP000199542"/>
    </source>
</evidence>
<dbReference type="PANTHER" id="PTHR43539:SF78">
    <property type="entry name" value="FLAVIN-CONTAINING MONOOXYGENASE"/>
    <property type="match status" value="1"/>
</dbReference>
<evidence type="ECO:0000256" key="1">
    <source>
        <dbReference type="ARBA" id="ARBA00023002"/>
    </source>
</evidence>
<dbReference type="Pfam" id="PF13738">
    <property type="entry name" value="Pyr_redox_3"/>
    <property type="match status" value="1"/>
</dbReference>
<dbReference type="PRINTS" id="PR00368">
    <property type="entry name" value="FADPNR"/>
</dbReference>
<dbReference type="GO" id="GO:0004497">
    <property type="term" value="F:monooxygenase activity"/>
    <property type="evidence" value="ECO:0007669"/>
    <property type="project" value="TreeGrafter"/>
</dbReference>
<keyword evidence="1" id="KW-0560">Oxidoreductase</keyword>
<sequence>MHQTFRGGRMGEVLDVVVIGAGSTGLGVSYFLKQEAREHKVLDGGRIGETWRTQRWDSFRLNSPTIRSVLPGDSYRGPDPWGAITHHEFVSYLEDYAERHSLPVSTQTSVKELTRENGLFRLTTVPGVLLARNVVIATGDQNRQVRPPEAANLPVEFRQVDSSAYRNAAQLEDGAVLVVGSGQSGGQIAEDLALAGRVVFLATSRNGRWVRRYRGGNILNWLTLSGFLDVPRKELVLPSGKVPARALVGATHTISLQSLSAQGVVLLGRFRGVENDSLVFGDELHAHMRFADEVSANTKRHVDEYIERAGLDAPPAEADPAETVEPRIPDPLIRTMDWRACGVRSVVWCTGFTGDFTWIHLPGALNAVGQPVHVDGVGAVPGLYFAGLDFGSTRKSGTLPALAEEAARLVEQLVKGGATHRLKN</sequence>
<dbReference type="PRINTS" id="PR00411">
    <property type="entry name" value="PNDRDTASEI"/>
</dbReference>
<dbReference type="InterPro" id="IPR036188">
    <property type="entry name" value="FAD/NAD-bd_sf"/>
</dbReference>
<organism evidence="2 3">
    <name type="scientific">Rhizobium mongolense subsp. loessense</name>
    <dbReference type="NCBI Taxonomy" id="158890"/>
    <lineage>
        <taxon>Bacteria</taxon>
        <taxon>Pseudomonadati</taxon>
        <taxon>Pseudomonadota</taxon>
        <taxon>Alphaproteobacteria</taxon>
        <taxon>Hyphomicrobiales</taxon>
        <taxon>Rhizobiaceae</taxon>
        <taxon>Rhizobium/Agrobacterium group</taxon>
        <taxon>Rhizobium</taxon>
    </lineage>
</organism>